<protein>
    <submittedName>
        <fullName evidence="1">Uncharacterized protein</fullName>
    </submittedName>
</protein>
<dbReference type="Proteomes" id="UP000046373">
    <property type="component" value="Unassembled WGS sequence"/>
</dbReference>
<sequence>MASGSAGWRKYWVSSVKQMTPLSSPATMGVTKFTFPPEEARNSAYSFMRRFHLLRKQGLQKYFEAAV</sequence>
<reference evidence="1 2" key="1">
    <citation type="submission" date="2014-08" db="EMBL/GenBank/DDBJ databases">
        <authorList>
            <person name="Moulin Lionel"/>
        </authorList>
    </citation>
    <scope>NUCLEOTIDE SEQUENCE [LARGE SCALE GENOMIC DNA]</scope>
</reference>
<gene>
    <name evidence="1" type="ORF">MPLDJ20_190096</name>
</gene>
<proteinExistence type="predicted"/>
<name>A0A090ET19_MESPL</name>
<evidence type="ECO:0000313" key="1">
    <source>
        <dbReference type="EMBL" id="CDX34677.1"/>
    </source>
</evidence>
<accession>A0A090ET19</accession>
<evidence type="ECO:0000313" key="2">
    <source>
        <dbReference type="Proteomes" id="UP000046373"/>
    </source>
</evidence>
<dbReference type="EMBL" id="CCNB01000011">
    <property type="protein sequence ID" value="CDX34677.1"/>
    <property type="molecule type" value="Genomic_DNA"/>
</dbReference>
<organism evidence="1 2">
    <name type="scientific">Mesorhizobium plurifarium</name>
    <dbReference type="NCBI Taxonomy" id="69974"/>
    <lineage>
        <taxon>Bacteria</taxon>
        <taxon>Pseudomonadati</taxon>
        <taxon>Pseudomonadota</taxon>
        <taxon>Alphaproteobacteria</taxon>
        <taxon>Hyphomicrobiales</taxon>
        <taxon>Phyllobacteriaceae</taxon>
        <taxon>Mesorhizobium</taxon>
    </lineage>
</organism>
<dbReference type="AlphaFoldDB" id="A0A090ET19"/>